<dbReference type="EMBL" id="HACG01003555">
    <property type="protein sequence ID" value="CEK50420.1"/>
    <property type="molecule type" value="Transcribed_RNA"/>
</dbReference>
<reference evidence="1" key="1">
    <citation type="submission" date="2014-12" db="EMBL/GenBank/DDBJ databases">
        <title>Insight into the proteome of Arion vulgaris.</title>
        <authorList>
            <person name="Aradska J."/>
            <person name="Bulat T."/>
            <person name="Smidak R."/>
            <person name="Sarate P."/>
            <person name="Gangsoo J."/>
            <person name="Sialana F."/>
            <person name="Bilban M."/>
            <person name="Lubec G."/>
        </authorList>
    </citation>
    <scope>NUCLEOTIDE SEQUENCE</scope>
    <source>
        <tissue evidence="1">Skin</tissue>
    </source>
</reference>
<feature type="non-terminal residue" evidence="1">
    <location>
        <position position="1"/>
    </location>
</feature>
<organism evidence="1">
    <name type="scientific">Arion vulgaris</name>
    <dbReference type="NCBI Taxonomy" id="1028688"/>
    <lineage>
        <taxon>Eukaryota</taxon>
        <taxon>Metazoa</taxon>
        <taxon>Spiralia</taxon>
        <taxon>Lophotrochozoa</taxon>
        <taxon>Mollusca</taxon>
        <taxon>Gastropoda</taxon>
        <taxon>Heterobranchia</taxon>
        <taxon>Euthyneura</taxon>
        <taxon>Panpulmonata</taxon>
        <taxon>Eupulmonata</taxon>
        <taxon>Stylommatophora</taxon>
        <taxon>Helicina</taxon>
        <taxon>Arionoidea</taxon>
        <taxon>Arionidae</taxon>
        <taxon>Arion</taxon>
    </lineage>
</organism>
<dbReference type="AlphaFoldDB" id="A0A0B6Y4I7"/>
<sequence>CVLGHNFTGFLCLRKISSNCLTKLNNHILLPEKTPTYLGVTFNQRMMWKAETGKKPALAKFQMTVMT</sequence>
<name>A0A0B6Y4I7_9EUPU</name>
<protein>
    <submittedName>
        <fullName evidence="1">Uncharacterized protein</fullName>
    </submittedName>
</protein>
<proteinExistence type="predicted"/>
<evidence type="ECO:0000313" key="1">
    <source>
        <dbReference type="EMBL" id="CEK50420.1"/>
    </source>
</evidence>
<accession>A0A0B6Y4I7</accession>
<gene>
    <name evidence="1" type="primary">ORF10722</name>
</gene>